<dbReference type="InterPro" id="IPR004474">
    <property type="entry name" value="LytR_CpsA_psr"/>
</dbReference>
<gene>
    <name evidence="5" type="ORF">H8S61_04630</name>
</gene>
<feature type="transmembrane region" description="Helical" evidence="3">
    <location>
        <begin position="42"/>
        <end position="63"/>
    </location>
</feature>
<protein>
    <submittedName>
        <fullName evidence="5">LCP family protein</fullName>
    </submittedName>
</protein>
<dbReference type="PANTHER" id="PTHR33392:SF6">
    <property type="entry name" value="POLYISOPRENYL-TEICHOIC ACID--PEPTIDOGLYCAN TEICHOIC ACID TRANSFERASE TAGU"/>
    <property type="match status" value="1"/>
</dbReference>
<dbReference type="Gene3D" id="3.40.630.190">
    <property type="entry name" value="LCP protein"/>
    <property type="match status" value="1"/>
</dbReference>
<name>A0ABR7BPE8_9ACTN</name>
<reference evidence="5 6" key="1">
    <citation type="submission" date="2020-08" db="EMBL/GenBank/DDBJ databases">
        <title>Genome public.</title>
        <authorList>
            <person name="Liu C."/>
            <person name="Sun Q."/>
        </authorList>
    </citation>
    <scope>NUCLEOTIDE SEQUENCE [LARGE SCALE GENOMIC DNA]</scope>
    <source>
        <strain evidence="5 6">NSJ-70</strain>
    </source>
</reference>
<evidence type="ECO:0000256" key="3">
    <source>
        <dbReference type="SAM" id="Phobius"/>
    </source>
</evidence>
<comment type="caution">
    <text evidence="5">The sequence shown here is derived from an EMBL/GenBank/DDBJ whole genome shotgun (WGS) entry which is preliminary data.</text>
</comment>
<evidence type="ECO:0000256" key="1">
    <source>
        <dbReference type="ARBA" id="ARBA00006068"/>
    </source>
</evidence>
<keyword evidence="3" id="KW-0812">Transmembrane</keyword>
<sequence>MQRGYRPGDASYAPRAAGRPTAQELYPDHVRKRNRSRLSKRIGLSALAVLLVILLAGGGYALWYSNALNNALFMGSEQDASVNAALTAGEAGKPFYMLVLGSDSREGSGTSDKEAESGDNQRSDVMILLRVDPASRQVTMVSIPRDTPLMLEDGRVVKINEAYNLGGAAYSIRAVSDLTGVPISHYAEVHFSEFQELVDKLGGITVDVPVEISYQDALTGETVKLEPGVQTLDGQEAQIFARARHEYGDNQEAKRQSNIRQLFQAIVDEVLQKSLTELPGTVLDLASCVGTDMDTADIVSLALQFAGASGKVTMYSCTGPSNGDFFEEHDGMWLCYENPEGWATLMADVDAGEDPSSLDVESMAIVPQALDAAA</sequence>
<feature type="domain" description="Cell envelope-related transcriptional attenuator" evidence="4">
    <location>
        <begin position="122"/>
        <end position="270"/>
    </location>
</feature>
<organism evidence="5 6">
    <name type="scientific">Eggerthella hominis</name>
    <dbReference type="NCBI Taxonomy" id="2763043"/>
    <lineage>
        <taxon>Bacteria</taxon>
        <taxon>Bacillati</taxon>
        <taxon>Actinomycetota</taxon>
        <taxon>Coriobacteriia</taxon>
        <taxon>Eggerthellales</taxon>
        <taxon>Eggerthellaceae</taxon>
        <taxon>Eggerthella</taxon>
    </lineage>
</organism>
<comment type="similarity">
    <text evidence="1">Belongs to the LytR/CpsA/Psr (LCP) family.</text>
</comment>
<evidence type="ECO:0000313" key="5">
    <source>
        <dbReference type="EMBL" id="MBC5583479.1"/>
    </source>
</evidence>
<dbReference type="PANTHER" id="PTHR33392">
    <property type="entry name" value="POLYISOPRENYL-TEICHOIC ACID--PEPTIDOGLYCAN TEICHOIC ACID TRANSFERASE TAGU"/>
    <property type="match status" value="1"/>
</dbReference>
<dbReference type="EMBL" id="JACOOA010000001">
    <property type="protein sequence ID" value="MBC5583479.1"/>
    <property type="molecule type" value="Genomic_DNA"/>
</dbReference>
<keyword evidence="6" id="KW-1185">Reference proteome</keyword>
<feature type="region of interest" description="Disordered" evidence="2">
    <location>
        <begin position="1"/>
        <end position="22"/>
    </location>
</feature>
<accession>A0ABR7BPE8</accession>
<keyword evidence="3" id="KW-0472">Membrane</keyword>
<dbReference type="InterPro" id="IPR050922">
    <property type="entry name" value="LytR/CpsA/Psr_CW_biosynth"/>
</dbReference>
<keyword evidence="3" id="KW-1133">Transmembrane helix</keyword>
<dbReference type="Pfam" id="PF03816">
    <property type="entry name" value="LytR_cpsA_psr"/>
    <property type="match status" value="1"/>
</dbReference>
<proteinExistence type="inferred from homology"/>
<evidence type="ECO:0000259" key="4">
    <source>
        <dbReference type="Pfam" id="PF03816"/>
    </source>
</evidence>
<evidence type="ECO:0000256" key="2">
    <source>
        <dbReference type="SAM" id="MobiDB-lite"/>
    </source>
</evidence>
<dbReference type="Proteomes" id="UP000622448">
    <property type="component" value="Unassembled WGS sequence"/>
</dbReference>
<dbReference type="NCBIfam" id="TIGR00350">
    <property type="entry name" value="lytR_cpsA_psr"/>
    <property type="match status" value="1"/>
</dbReference>
<evidence type="ECO:0000313" key="6">
    <source>
        <dbReference type="Proteomes" id="UP000622448"/>
    </source>
</evidence>